<name>A0A1Y1YPX0_9PLEO</name>
<organism evidence="1 2">
    <name type="scientific">Clohesyomyces aquaticus</name>
    <dbReference type="NCBI Taxonomy" id="1231657"/>
    <lineage>
        <taxon>Eukaryota</taxon>
        <taxon>Fungi</taxon>
        <taxon>Dikarya</taxon>
        <taxon>Ascomycota</taxon>
        <taxon>Pezizomycotina</taxon>
        <taxon>Dothideomycetes</taxon>
        <taxon>Pleosporomycetidae</taxon>
        <taxon>Pleosporales</taxon>
        <taxon>Lindgomycetaceae</taxon>
        <taxon>Clohesyomyces</taxon>
    </lineage>
</organism>
<evidence type="ECO:0000313" key="1">
    <source>
        <dbReference type="EMBL" id="ORX99873.1"/>
    </source>
</evidence>
<keyword evidence="2" id="KW-1185">Reference proteome</keyword>
<dbReference type="Proteomes" id="UP000193144">
    <property type="component" value="Unassembled WGS sequence"/>
</dbReference>
<proteinExistence type="predicted"/>
<sequence length="204" mass="23266">MNSDGHKGFKHVVRFQTGTEQPTRQVYPISELFADRTRLLCPESKRAWRSWTKRSNCLFPVQSAISESCTSSWRLFRAMVGCCSSDYLGAPIGRDDASRNNSAVAEKARVESPKTLGSGNFHQLPHRTSAFQRPELVTFLVQQPHIRDGRNRGLATTQRNRSLLKPWSRFWRGQFHGRGSVQPSLSPVPKEEYSRRRLCTFIGT</sequence>
<gene>
    <name evidence="1" type="ORF">BCR34DRAFT_121806</name>
</gene>
<accession>A0A1Y1YPX0</accession>
<reference evidence="1 2" key="1">
    <citation type="submission" date="2016-07" db="EMBL/GenBank/DDBJ databases">
        <title>Pervasive Adenine N6-methylation of Active Genes in Fungi.</title>
        <authorList>
            <consortium name="DOE Joint Genome Institute"/>
            <person name="Mondo S.J."/>
            <person name="Dannebaum R.O."/>
            <person name="Kuo R.C."/>
            <person name="Labutti K."/>
            <person name="Haridas S."/>
            <person name="Kuo A."/>
            <person name="Salamov A."/>
            <person name="Ahrendt S.R."/>
            <person name="Lipzen A."/>
            <person name="Sullivan W."/>
            <person name="Andreopoulos W.B."/>
            <person name="Clum A."/>
            <person name="Lindquist E."/>
            <person name="Daum C."/>
            <person name="Ramamoorthy G.K."/>
            <person name="Gryganskyi A."/>
            <person name="Culley D."/>
            <person name="Magnuson J.K."/>
            <person name="James T.Y."/>
            <person name="O'Malley M.A."/>
            <person name="Stajich J.E."/>
            <person name="Spatafora J.W."/>
            <person name="Visel A."/>
            <person name="Grigoriev I.V."/>
        </authorList>
    </citation>
    <scope>NUCLEOTIDE SEQUENCE [LARGE SCALE GENOMIC DNA]</scope>
    <source>
        <strain evidence="1 2">CBS 115471</strain>
    </source>
</reference>
<comment type="caution">
    <text evidence="1">The sequence shown here is derived from an EMBL/GenBank/DDBJ whole genome shotgun (WGS) entry which is preliminary data.</text>
</comment>
<evidence type="ECO:0000313" key="2">
    <source>
        <dbReference type="Proteomes" id="UP000193144"/>
    </source>
</evidence>
<dbReference type="EMBL" id="MCFA01000191">
    <property type="protein sequence ID" value="ORX99873.1"/>
    <property type="molecule type" value="Genomic_DNA"/>
</dbReference>
<dbReference type="AlphaFoldDB" id="A0A1Y1YPX0"/>
<protein>
    <submittedName>
        <fullName evidence="1">Uncharacterized protein</fullName>
    </submittedName>
</protein>